<accession>A0A1M5UGM6</accession>
<name>A0A1M5UGM6_9GAMM</name>
<keyword evidence="2" id="KW-1185">Reference proteome</keyword>
<dbReference type="Proteomes" id="UP000184268">
    <property type="component" value="Unassembled WGS sequence"/>
</dbReference>
<reference evidence="1 2" key="1">
    <citation type="submission" date="2016-11" db="EMBL/GenBank/DDBJ databases">
        <authorList>
            <person name="Jaros S."/>
            <person name="Januszkiewicz K."/>
            <person name="Wedrychowicz H."/>
        </authorList>
    </citation>
    <scope>NUCLEOTIDE SEQUENCE [LARGE SCALE GENOMIC DNA]</scope>
    <source>
        <strain evidence="1 2">DSM 16917</strain>
    </source>
</reference>
<dbReference type="EMBL" id="FQXG01000003">
    <property type="protein sequence ID" value="SHH62139.1"/>
    <property type="molecule type" value="Genomic_DNA"/>
</dbReference>
<evidence type="ECO:0000313" key="1">
    <source>
        <dbReference type="EMBL" id="SHH62139.1"/>
    </source>
</evidence>
<evidence type="ECO:0000313" key="2">
    <source>
        <dbReference type="Proteomes" id="UP000184268"/>
    </source>
</evidence>
<protein>
    <submittedName>
        <fullName evidence="1">Uncharacterized protein</fullName>
    </submittedName>
</protein>
<gene>
    <name evidence="1" type="ORF">SAMN02745129_2563</name>
</gene>
<organism evidence="1 2">
    <name type="scientific">Ferrimonas marina</name>
    <dbReference type="NCBI Taxonomy" id="299255"/>
    <lineage>
        <taxon>Bacteria</taxon>
        <taxon>Pseudomonadati</taxon>
        <taxon>Pseudomonadota</taxon>
        <taxon>Gammaproteobacteria</taxon>
        <taxon>Alteromonadales</taxon>
        <taxon>Ferrimonadaceae</taxon>
        <taxon>Ferrimonas</taxon>
    </lineage>
</organism>
<dbReference type="AlphaFoldDB" id="A0A1M5UGM6"/>
<proteinExistence type="predicted"/>
<sequence length="85" mass="9644">MENLYHVAQNGDNMTTSDLIQVEMTTLLTKPRLKAWLCSRQDRRPVTVAEVIPLRGRNFGRNGDIVYDGTLAVQKVHNSNEAMML</sequence>
<dbReference type="STRING" id="299255.SAMN02745129_2563"/>
<dbReference type="RefSeq" id="WP_067655165.1">
    <property type="nucleotide sequence ID" value="NZ_FQXG01000003.1"/>
</dbReference>